<name>A0A6G0WXG5_9STRA</name>
<dbReference type="PANTHER" id="PTHR30620:SF16">
    <property type="entry name" value="LYSOSOMAL BETA GLUCOSIDASE"/>
    <property type="match status" value="1"/>
</dbReference>
<dbReference type="AlphaFoldDB" id="A0A6G0WXG5"/>
<evidence type="ECO:0000259" key="10">
    <source>
        <dbReference type="Pfam" id="PF01915"/>
    </source>
</evidence>
<protein>
    <recommendedName>
        <fullName evidence="3">beta-glucosidase</fullName>
        <ecNumber evidence="3">3.2.1.21</ecNumber>
    </recommendedName>
</protein>
<dbReference type="Pfam" id="PF00933">
    <property type="entry name" value="Glyco_hydro_3"/>
    <property type="match status" value="1"/>
</dbReference>
<dbReference type="InterPro" id="IPR036962">
    <property type="entry name" value="Glyco_hydro_3_N_sf"/>
</dbReference>
<sequence length="785" mass="86559">MHWAVLALASLTLHGLPPCGTREECDEKAHEIVYDMTTEELFGQMTQLDIATILNHDRTLNETKVEQFAKLHVSSYFNSPYARGSLGDKYGWTPDEWRALITRIQHIHAKHSKHPILYGLDSVHGANFVTNAVIFPHQINAGASFNRDLVRQVGYYTGRDTEAAGIPWIFGPILDVQSAKIWPRVYETFGEDPYLVTEMGRAIVHGLQDNNTIAACFKHFIGYAATPTGHDRDPLTLTDYEVLNYYLPPFKAVIDAGALTGMMNYVSLNGQPMGSNHKMLVDLLRHDLDFRGMLVTDYGVINELASFHHVATSQEDAVRLSLKETSIDMSMVAGDTLFINHTKALLDAKKLTLHRLRQSVQRITALKLQLNLYETPVPGASKVSSVGDDLSKALALSMASESIVLLKNVNKTLPLQGSSPKIFLTGPSIANIGHLCGGWSLAWQGVSGNAMFPHGLSIQDAFHDLCPSCQIDAMEGVNIAGEFSKADVETAKTKAAAAEYTIVVVGEAPYAEKPGDIDDLSLPQGQLDYVKALSANATKLIVVLVQGRPRLLHGAMDLAHAVVNAMLPCELGGRAIVEMLLGNVNPSGKLPFTYPKSAADSGVPYYHRQNLGCYVNGGFGECRHEWPFGFGLSYTSFTYSNLSLATHGKHSLSLASRSQTTAKSMEKTPCCSKRLIHFTKPTIQAKTSTRIHMHVSIHDLSIYVNHIGDGLKRRMVRTTYDFFLVDQHQREVALTWHMDEESSSSSSSWRRRDIDPPWHPPQGLSPARHRQSIFDANFDAATATA</sequence>
<feature type="chain" id="PRO_5026213209" description="beta-glucosidase" evidence="8">
    <location>
        <begin position="22"/>
        <end position="785"/>
    </location>
</feature>
<evidence type="ECO:0000313" key="12">
    <source>
        <dbReference type="Proteomes" id="UP000481153"/>
    </source>
</evidence>
<evidence type="ECO:0000256" key="6">
    <source>
        <dbReference type="ARBA" id="ARBA00023295"/>
    </source>
</evidence>
<gene>
    <name evidence="11" type="ORF">Ae201684_010839</name>
</gene>
<dbReference type="Gene3D" id="3.40.50.1700">
    <property type="entry name" value="Glycoside hydrolase family 3 C-terminal domain"/>
    <property type="match status" value="1"/>
</dbReference>
<comment type="similarity">
    <text evidence="2">Belongs to the glycosyl hydrolase 3 family.</text>
</comment>
<feature type="region of interest" description="Disordered" evidence="7">
    <location>
        <begin position="743"/>
        <end position="770"/>
    </location>
</feature>
<dbReference type="Proteomes" id="UP000481153">
    <property type="component" value="Unassembled WGS sequence"/>
</dbReference>
<dbReference type="EC" id="3.2.1.21" evidence="3"/>
<feature type="domain" description="Glycoside hydrolase family 3 N-terminal" evidence="9">
    <location>
        <begin position="39"/>
        <end position="365"/>
    </location>
</feature>
<evidence type="ECO:0000256" key="4">
    <source>
        <dbReference type="ARBA" id="ARBA00022729"/>
    </source>
</evidence>
<evidence type="ECO:0000256" key="7">
    <source>
        <dbReference type="SAM" id="MobiDB-lite"/>
    </source>
</evidence>
<accession>A0A6G0WXG5</accession>
<keyword evidence="6" id="KW-0326">Glycosidase</keyword>
<evidence type="ECO:0000259" key="9">
    <source>
        <dbReference type="Pfam" id="PF00933"/>
    </source>
</evidence>
<dbReference type="PANTHER" id="PTHR30620">
    <property type="entry name" value="PERIPLASMIC BETA-GLUCOSIDASE-RELATED"/>
    <property type="match status" value="1"/>
</dbReference>
<comment type="caution">
    <text evidence="11">The sequence shown here is derived from an EMBL/GenBank/DDBJ whole genome shotgun (WGS) entry which is preliminary data.</text>
</comment>
<dbReference type="SUPFAM" id="SSF52279">
    <property type="entry name" value="Beta-D-glucan exohydrolase, C-terminal domain"/>
    <property type="match status" value="1"/>
</dbReference>
<comment type="catalytic activity">
    <reaction evidence="1">
        <text>Hydrolysis of terminal, non-reducing beta-D-glucosyl residues with release of beta-D-glucose.</text>
        <dbReference type="EC" id="3.2.1.21"/>
    </reaction>
</comment>
<feature type="signal peptide" evidence="8">
    <location>
        <begin position="1"/>
        <end position="21"/>
    </location>
</feature>
<evidence type="ECO:0000313" key="11">
    <source>
        <dbReference type="EMBL" id="KAF0732190.1"/>
    </source>
</evidence>
<proteinExistence type="inferred from homology"/>
<dbReference type="SUPFAM" id="SSF51445">
    <property type="entry name" value="(Trans)glycosidases"/>
    <property type="match status" value="1"/>
</dbReference>
<dbReference type="VEuPathDB" id="FungiDB:AeMF1_002034"/>
<dbReference type="InterPro" id="IPR051915">
    <property type="entry name" value="Cellulose_Degrad_GH3"/>
</dbReference>
<feature type="domain" description="Glycoside hydrolase family 3 C-terminal" evidence="10">
    <location>
        <begin position="403"/>
        <end position="634"/>
    </location>
</feature>
<dbReference type="EMBL" id="VJMJ01000137">
    <property type="protein sequence ID" value="KAF0732190.1"/>
    <property type="molecule type" value="Genomic_DNA"/>
</dbReference>
<dbReference type="GO" id="GO:0008422">
    <property type="term" value="F:beta-glucosidase activity"/>
    <property type="evidence" value="ECO:0007669"/>
    <property type="project" value="UniProtKB-EC"/>
</dbReference>
<evidence type="ECO:0000256" key="3">
    <source>
        <dbReference type="ARBA" id="ARBA00012744"/>
    </source>
</evidence>
<evidence type="ECO:0000256" key="2">
    <source>
        <dbReference type="ARBA" id="ARBA00005336"/>
    </source>
</evidence>
<keyword evidence="12" id="KW-1185">Reference proteome</keyword>
<dbReference type="InterPro" id="IPR017853">
    <property type="entry name" value="GH"/>
</dbReference>
<dbReference type="FunFam" id="3.20.20.300:FF:000007">
    <property type="entry name" value="Lysosomal beta glucosidase"/>
    <property type="match status" value="1"/>
</dbReference>
<dbReference type="Gene3D" id="3.20.20.300">
    <property type="entry name" value="Glycoside hydrolase, family 3, N-terminal domain"/>
    <property type="match status" value="1"/>
</dbReference>
<evidence type="ECO:0000256" key="8">
    <source>
        <dbReference type="SAM" id="SignalP"/>
    </source>
</evidence>
<keyword evidence="5" id="KW-0378">Hydrolase</keyword>
<keyword evidence="4 8" id="KW-0732">Signal</keyword>
<dbReference type="GO" id="GO:0009251">
    <property type="term" value="P:glucan catabolic process"/>
    <property type="evidence" value="ECO:0007669"/>
    <property type="project" value="TreeGrafter"/>
</dbReference>
<reference evidence="11 12" key="1">
    <citation type="submission" date="2019-07" db="EMBL/GenBank/DDBJ databases">
        <title>Genomics analysis of Aphanomyces spp. identifies a new class of oomycete effector associated with host adaptation.</title>
        <authorList>
            <person name="Gaulin E."/>
        </authorList>
    </citation>
    <scope>NUCLEOTIDE SEQUENCE [LARGE SCALE GENOMIC DNA]</scope>
    <source>
        <strain evidence="11 12">ATCC 201684</strain>
    </source>
</reference>
<dbReference type="PRINTS" id="PR00133">
    <property type="entry name" value="GLHYDRLASE3"/>
</dbReference>
<dbReference type="InterPro" id="IPR002772">
    <property type="entry name" value="Glyco_hydro_3_C"/>
</dbReference>
<organism evidence="11 12">
    <name type="scientific">Aphanomyces euteiches</name>
    <dbReference type="NCBI Taxonomy" id="100861"/>
    <lineage>
        <taxon>Eukaryota</taxon>
        <taxon>Sar</taxon>
        <taxon>Stramenopiles</taxon>
        <taxon>Oomycota</taxon>
        <taxon>Saprolegniomycetes</taxon>
        <taxon>Saprolegniales</taxon>
        <taxon>Verrucalvaceae</taxon>
        <taxon>Aphanomyces</taxon>
    </lineage>
</organism>
<dbReference type="FunFam" id="3.40.50.1700:FF:000006">
    <property type="entry name" value="Lysosomal beta glucosidase"/>
    <property type="match status" value="1"/>
</dbReference>
<evidence type="ECO:0000256" key="5">
    <source>
        <dbReference type="ARBA" id="ARBA00022801"/>
    </source>
</evidence>
<dbReference type="InterPro" id="IPR036881">
    <property type="entry name" value="Glyco_hydro_3_C_sf"/>
</dbReference>
<dbReference type="Pfam" id="PF01915">
    <property type="entry name" value="Glyco_hydro_3_C"/>
    <property type="match status" value="1"/>
</dbReference>
<evidence type="ECO:0000256" key="1">
    <source>
        <dbReference type="ARBA" id="ARBA00000448"/>
    </source>
</evidence>
<dbReference type="InterPro" id="IPR001764">
    <property type="entry name" value="Glyco_hydro_3_N"/>
</dbReference>